<dbReference type="InterPro" id="IPR043504">
    <property type="entry name" value="Peptidase_S1_PA_chymotrypsin"/>
</dbReference>
<proteinExistence type="inferred from homology"/>
<evidence type="ECO:0000256" key="2">
    <source>
        <dbReference type="ARBA" id="ARBA00022757"/>
    </source>
</evidence>
<dbReference type="PANTHER" id="PTHR24276:SF91">
    <property type="entry name" value="AT26814P-RELATED"/>
    <property type="match status" value="1"/>
</dbReference>
<dbReference type="InterPro" id="IPR001254">
    <property type="entry name" value="Trypsin_dom"/>
</dbReference>
<keyword evidence="8" id="KW-0732">Signal</keyword>
<dbReference type="GeneID" id="121602768"/>
<evidence type="ECO:0000256" key="8">
    <source>
        <dbReference type="SAM" id="SignalP"/>
    </source>
</evidence>
<dbReference type="InterPro" id="IPR009003">
    <property type="entry name" value="Peptidase_S1_PA"/>
</dbReference>
<dbReference type="PROSITE" id="PS00134">
    <property type="entry name" value="TRYPSIN_HIS"/>
    <property type="match status" value="1"/>
</dbReference>
<keyword evidence="1 7" id="KW-0645">Protease</keyword>
<dbReference type="PANTHER" id="PTHR24276">
    <property type="entry name" value="POLYSERASE-RELATED"/>
    <property type="match status" value="1"/>
</dbReference>
<dbReference type="PRINTS" id="PR00722">
    <property type="entry name" value="CHYMOTRYPSIN"/>
</dbReference>
<accession>A0A182V999</accession>
<keyword evidence="4 7" id="KW-0720">Serine protease</keyword>
<evidence type="ECO:0000256" key="1">
    <source>
        <dbReference type="ARBA" id="ARBA00022670"/>
    </source>
</evidence>
<dbReference type="RefSeq" id="XP_041787461.1">
    <property type="nucleotide sequence ID" value="XM_041931527.1"/>
</dbReference>
<sequence>MVSFNKMGVVPAGLVLLALCVAGVWSNEAQDAWASRQRRVQATPNSAGQKKFSGRIVGGTELAEPLPYLLSLRDSGFHICGASIINAKHALSAAHCQSPPSDVNRLTLLAGITKRTDETNGILFQVANVTTHPDFSLKTYLADVAIIRIVTSFMDHPKLAAIPLISTKYKLRVNSVASVSGWGLTAQDSMLAPTLRTVGIPIVSYRFCVNKWRPVPIVWTAICAGHPGRDSCNGDSGGPLVQDGVQIGLVSWGADRCGSDYPGIYTYVGNRIIRKFIEENSGV</sequence>
<dbReference type="GO" id="GO:0004252">
    <property type="term" value="F:serine-type endopeptidase activity"/>
    <property type="evidence" value="ECO:0007669"/>
    <property type="project" value="InterPro"/>
</dbReference>
<dbReference type="Proteomes" id="UP000075903">
    <property type="component" value="Unassembled WGS sequence"/>
</dbReference>
<dbReference type="VEuPathDB" id="VectorBase:AMEM21_000337"/>
<dbReference type="KEGG" id="amer:121602768"/>
<organism evidence="10 11">
    <name type="scientific">Anopheles merus</name>
    <name type="common">Mosquito</name>
    <dbReference type="NCBI Taxonomy" id="30066"/>
    <lineage>
        <taxon>Eukaryota</taxon>
        <taxon>Metazoa</taxon>
        <taxon>Ecdysozoa</taxon>
        <taxon>Arthropoda</taxon>
        <taxon>Hexapoda</taxon>
        <taxon>Insecta</taxon>
        <taxon>Pterygota</taxon>
        <taxon>Neoptera</taxon>
        <taxon>Endopterygota</taxon>
        <taxon>Diptera</taxon>
        <taxon>Nematocera</taxon>
        <taxon>Culicoidea</taxon>
        <taxon>Culicidae</taxon>
        <taxon>Anophelinae</taxon>
        <taxon>Anopheles</taxon>
    </lineage>
</organism>
<dbReference type="InterPro" id="IPR018114">
    <property type="entry name" value="TRYPSIN_HIS"/>
</dbReference>
<dbReference type="CDD" id="cd00190">
    <property type="entry name" value="Tryp_SPc"/>
    <property type="match status" value="1"/>
</dbReference>
<feature type="signal peptide" evidence="8">
    <location>
        <begin position="1"/>
        <end position="26"/>
    </location>
</feature>
<dbReference type="EnsemblMetazoa" id="AMEM011042-RA">
    <property type="protein sequence ID" value="AMEM011042-PA"/>
    <property type="gene ID" value="AMEM011042"/>
</dbReference>
<evidence type="ECO:0000313" key="10">
    <source>
        <dbReference type="EnsemblMetazoa" id="AMEM011042-PA"/>
    </source>
</evidence>
<dbReference type="Gene3D" id="2.40.10.10">
    <property type="entry name" value="Trypsin-like serine proteases"/>
    <property type="match status" value="1"/>
</dbReference>
<evidence type="ECO:0000256" key="4">
    <source>
        <dbReference type="ARBA" id="ARBA00022825"/>
    </source>
</evidence>
<dbReference type="GO" id="GO:0006508">
    <property type="term" value="P:proteolysis"/>
    <property type="evidence" value="ECO:0007669"/>
    <property type="project" value="UniProtKB-KW"/>
</dbReference>
<evidence type="ECO:0000256" key="5">
    <source>
        <dbReference type="ARBA" id="ARBA00023157"/>
    </source>
</evidence>
<evidence type="ECO:0000313" key="11">
    <source>
        <dbReference type="Proteomes" id="UP000075903"/>
    </source>
</evidence>
<dbReference type="Pfam" id="PF00089">
    <property type="entry name" value="Trypsin"/>
    <property type="match status" value="1"/>
</dbReference>
<dbReference type="AlphaFoldDB" id="A0A182V999"/>
<dbReference type="InterPro" id="IPR050430">
    <property type="entry name" value="Peptidase_S1"/>
</dbReference>
<dbReference type="InterPro" id="IPR033116">
    <property type="entry name" value="TRYPSIN_SER"/>
</dbReference>
<keyword evidence="11" id="KW-1185">Reference proteome</keyword>
<keyword evidence="5" id="KW-1015">Disulfide bond</keyword>
<evidence type="ECO:0000259" key="9">
    <source>
        <dbReference type="PROSITE" id="PS50240"/>
    </source>
</evidence>
<dbReference type="STRING" id="30066.A0A182V999"/>
<dbReference type="SMART" id="SM00020">
    <property type="entry name" value="Tryp_SPc"/>
    <property type="match status" value="1"/>
</dbReference>
<name>A0A182V999_ANOME</name>
<dbReference type="VEuPathDB" id="VectorBase:AMEM011042"/>
<protein>
    <submittedName>
        <fullName evidence="10">Peptidase S1 domain-containing protein</fullName>
    </submittedName>
</protein>
<keyword evidence="2" id="KW-0222">Digestion</keyword>
<feature type="domain" description="Peptidase S1" evidence="9">
    <location>
        <begin position="56"/>
        <end position="282"/>
    </location>
</feature>
<evidence type="ECO:0000256" key="3">
    <source>
        <dbReference type="ARBA" id="ARBA00022801"/>
    </source>
</evidence>
<dbReference type="FunFam" id="2.40.10.10:FF:000034">
    <property type="entry name" value="Eupolytin"/>
    <property type="match status" value="1"/>
</dbReference>
<dbReference type="SUPFAM" id="SSF50494">
    <property type="entry name" value="Trypsin-like serine proteases"/>
    <property type="match status" value="1"/>
</dbReference>
<evidence type="ECO:0000256" key="6">
    <source>
        <dbReference type="ARBA" id="ARBA00024195"/>
    </source>
</evidence>
<dbReference type="PROSITE" id="PS50240">
    <property type="entry name" value="TRYPSIN_DOM"/>
    <property type="match status" value="1"/>
</dbReference>
<dbReference type="InterPro" id="IPR001314">
    <property type="entry name" value="Peptidase_S1A"/>
</dbReference>
<reference evidence="10" key="1">
    <citation type="submission" date="2020-05" db="UniProtKB">
        <authorList>
            <consortium name="EnsemblMetazoa"/>
        </authorList>
    </citation>
    <scope>IDENTIFICATION</scope>
    <source>
        <strain evidence="10">MAF</strain>
    </source>
</reference>
<dbReference type="GO" id="GO:0007586">
    <property type="term" value="P:digestion"/>
    <property type="evidence" value="ECO:0007669"/>
    <property type="project" value="UniProtKB-KW"/>
</dbReference>
<comment type="similarity">
    <text evidence="6">Belongs to the peptidase S1 family. CLIP subfamily.</text>
</comment>
<dbReference type="PROSITE" id="PS00135">
    <property type="entry name" value="TRYPSIN_SER"/>
    <property type="match status" value="1"/>
</dbReference>
<keyword evidence="3 7" id="KW-0378">Hydrolase</keyword>
<evidence type="ECO:0000256" key="7">
    <source>
        <dbReference type="RuleBase" id="RU363034"/>
    </source>
</evidence>
<feature type="chain" id="PRO_5008139324" evidence="8">
    <location>
        <begin position="27"/>
        <end position="283"/>
    </location>
</feature>